<dbReference type="PANTHER" id="PTHR42929:SF1">
    <property type="entry name" value="INNER MEMBRANE ABC TRANSPORTER PERMEASE PROTEIN YDCU-RELATED"/>
    <property type="match status" value="1"/>
</dbReference>
<evidence type="ECO:0000256" key="6">
    <source>
        <dbReference type="ARBA" id="ARBA00022989"/>
    </source>
</evidence>
<reference evidence="10" key="1">
    <citation type="submission" date="2022-08" db="EMBL/GenBank/DDBJ databases">
        <title>Complete genome sequence of Mycoplasma molare type strain H 542.</title>
        <authorList>
            <person name="Spergser J."/>
        </authorList>
    </citation>
    <scope>NUCLEOTIDE SEQUENCE</scope>
    <source>
        <strain evidence="10">H 542</strain>
    </source>
</reference>
<feature type="domain" description="ABC transmembrane type-1" evidence="9">
    <location>
        <begin position="69"/>
        <end position="264"/>
    </location>
</feature>
<evidence type="ECO:0000256" key="5">
    <source>
        <dbReference type="ARBA" id="ARBA00022692"/>
    </source>
</evidence>
<evidence type="ECO:0000256" key="8">
    <source>
        <dbReference type="SAM" id="Phobius"/>
    </source>
</evidence>
<dbReference type="PROSITE" id="PS50928">
    <property type="entry name" value="ABC_TM1"/>
    <property type="match status" value="1"/>
</dbReference>
<dbReference type="InterPro" id="IPR000515">
    <property type="entry name" value="MetI-like"/>
</dbReference>
<feature type="transmembrane region" description="Helical" evidence="8">
    <location>
        <begin position="251"/>
        <end position="274"/>
    </location>
</feature>
<evidence type="ECO:0000256" key="2">
    <source>
        <dbReference type="ARBA" id="ARBA00007069"/>
    </source>
</evidence>
<dbReference type="PANTHER" id="PTHR42929">
    <property type="entry name" value="INNER MEMBRANE ABC TRANSPORTER PERMEASE PROTEIN YDCU-RELATED-RELATED"/>
    <property type="match status" value="1"/>
</dbReference>
<dbReference type="EMBL" id="CP103423">
    <property type="protein sequence ID" value="UWD34585.1"/>
    <property type="molecule type" value="Genomic_DNA"/>
</dbReference>
<feature type="transmembrane region" description="Helical" evidence="8">
    <location>
        <begin position="66"/>
        <end position="92"/>
    </location>
</feature>
<protein>
    <submittedName>
        <fullName evidence="10">ABC transporter permease</fullName>
    </submittedName>
</protein>
<feature type="transmembrane region" description="Helical" evidence="8">
    <location>
        <begin position="141"/>
        <end position="164"/>
    </location>
</feature>
<comment type="subcellular location">
    <subcellularLocation>
        <location evidence="1">Cell membrane</location>
        <topology evidence="1">Multi-pass membrane protein</topology>
    </subcellularLocation>
</comment>
<feature type="transmembrane region" description="Helical" evidence="8">
    <location>
        <begin position="185"/>
        <end position="215"/>
    </location>
</feature>
<feature type="transmembrane region" description="Helical" evidence="8">
    <location>
        <begin position="104"/>
        <end position="129"/>
    </location>
</feature>
<keyword evidence="5 8" id="KW-0812">Transmembrane</keyword>
<evidence type="ECO:0000256" key="7">
    <source>
        <dbReference type="ARBA" id="ARBA00023136"/>
    </source>
</evidence>
<evidence type="ECO:0000256" key="1">
    <source>
        <dbReference type="ARBA" id="ARBA00004651"/>
    </source>
</evidence>
<evidence type="ECO:0000256" key="3">
    <source>
        <dbReference type="ARBA" id="ARBA00022448"/>
    </source>
</evidence>
<evidence type="ECO:0000313" key="10">
    <source>
        <dbReference type="EMBL" id="UWD34585.1"/>
    </source>
</evidence>
<dbReference type="Proteomes" id="UP001058364">
    <property type="component" value="Chromosome"/>
</dbReference>
<proteinExistence type="inferred from homology"/>
<evidence type="ECO:0000313" key="11">
    <source>
        <dbReference type="Proteomes" id="UP001058364"/>
    </source>
</evidence>
<organism evidence="10 11">
    <name type="scientific">Mesomycoplasma molare</name>
    <dbReference type="NCBI Taxonomy" id="171288"/>
    <lineage>
        <taxon>Bacteria</taxon>
        <taxon>Bacillati</taxon>
        <taxon>Mycoplasmatota</taxon>
        <taxon>Mycoplasmoidales</taxon>
        <taxon>Metamycoplasmataceae</taxon>
        <taxon>Mesomycoplasma</taxon>
    </lineage>
</organism>
<gene>
    <name evidence="10" type="ORF">NX772_02025</name>
</gene>
<evidence type="ECO:0000259" key="9">
    <source>
        <dbReference type="PROSITE" id="PS50928"/>
    </source>
</evidence>
<dbReference type="InterPro" id="IPR035906">
    <property type="entry name" value="MetI-like_sf"/>
</dbReference>
<keyword evidence="7 8" id="KW-0472">Membrane</keyword>
<dbReference type="Gene3D" id="1.10.3720.10">
    <property type="entry name" value="MetI-like"/>
    <property type="match status" value="1"/>
</dbReference>
<evidence type="ECO:0000256" key="4">
    <source>
        <dbReference type="ARBA" id="ARBA00022475"/>
    </source>
</evidence>
<feature type="transmembrane region" description="Helical" evidence="8">
    <location>
        <begin position="21"/>
        <end position="46"/>
    </location>
</feature>
<keyword evidence="4" id="KW-1003">Cell membrane</keyword>
<comment type="similarity">
    <text evidence="2">Belongs to the binding-protein-dependent transport system permease family. CysTW subfamily.</text>
</comment>
<name>A0ABY5TWL1_9BACT</name>
<dbReference type="SUPFAM" id="SSF161098">
    <property type="entry name" value="MetI-like"/>
    <property type="match status" value="1"/>
</dbReference>
<accession>A0ABY5TWL1</accession>
<keyword evidence="6 8" id="KW-1133">Transmembrane helix</keyword>
<keyword evidence="11" id="KW-1185">Reference proteome</keyword>
<keyword evidence="3" id="KW-0813">Transport</keyword>
<dbReference type="RefSeq" id="WP_027123308.1">
    <property type="nucleotide sequence ID" value="NZ_CP103423.1"/>
</dbReference>
<dbReference type="CDD" id="cd06261">
    <property type="entry name" value="TM_PBP2"/>
    <property type="match status" value="1"/>
</dbReference>
<sequence length="282" mass="31690">MKFNFIGKIKENLNPRLSLSIPYILFSIVFILLPLLLLFIKAFTPVISDEGEIFDNHLLTKQPETWIIMTRSLVVGLVTSLICLIIALPYAFYVSTSKSKSFKIYSISLIVSPLIIFTIAKTFSLRALFVTMFDESELNNSWFMIVGLVFLNLPFMIIPLYTVFRDMPKNILEASADLGYNRIQTLFKVVLPYGLKAIFSGIGLVFLMAATSIIISDKLLPNGGQNQLIGNLINLNANPSNPFDLARSSSLVLITILVMMGIYGIIYFFPILLIKMKGMKHV</sequence>